<evidence type="ECO:0000313" key="2">
    <source>
        <dbReference type="EMBL" id="EGN57787.1"/>
    </source>
</evidence>
<sequence length="115" mass="13258">MIRKRKFYLFISILLATIPLVLIKTYRPYIYSHKIEDFHLADTIPNIFAVPACLFLGYAIKANPSKNIGKDIFEIIIGVVIYELFFSLTLDIYDMIASVISGILLYLLLSVFYNK</sequence>
<feature type="transmembrane region" description="Helical" evidence="1">
    <location>
        <begin position="96"/>
        <end position="113"/>
    </location>
</feature>
<evidence type="ECO:0008006" key="4">
    <source>
        <dbReference type="Google" id="ProtNLM"/>
    </source>
</evidence>
<feature type="transmembrane region" description="Helical" evidence="1">
    <location>
        <begin position="7"/>
        <end position="23"/>
    </location>
</feature>
<keyword evidence="3" id="KW-1185">Reference proteome</keyword>
<name>F8N9X0_9BACT</name>
<dbReference type="Proteomes" id="UP000002772">
    <property type="component" value="Unassembled WGS sequence"/>
</dbReference>
<feature type="transmembrane region" description="Helical" evidence="1">
    <location>
        <begin position="43"/>
        <end position="60"/>
    </location>
</feature>
<dbReference type="AlphaFoldDB" id="F8N9X0"/>
<accession>F8N9X0</accession>
<organism evidence="2 3">
    <name type="scientific">Hallella multisaccharivorax DSM 17128</name>
    <dbReference type="NCBI Taxonomy" id="688246"/>
    <lineage>
        <taxon>Bacteria</taxon>
        <taxon>Pseudomonadati</taxon>
        <taxon>Bacteroidota</taxon>
        <taxon>Bacteroidia</taxon>
        <taxon>Bacteroidales</taxon>
        <taxon>Prevotellaceae</taxon>
        <taxon>Hallella</taxon>
    </lineage>
</organism>
<dbReference type="eggNOG" id="ENOG5033DYQ">
    <property type="taxonomic scope" value="Bacteria"/>
</dbReference>
<reference evidence="3" key="1">
    <citation type="journal article" date="2011" name="Stand. Genomic Sci.">
        <title>Non-contiguous finished genome sequence of the opportunistic oral pathogen Prevotella multisaccharivorax type strain (PPPA20).</title>
        <authorList>
            <person name="Pati A."/>
            <person name="Gronow S."/>
            <person name="Lu M."/>
            <person name="Lapidus A."/>
            <person name="Nolan M."/>
            <person name="Lucas S."/>
            <person name="Hammon N."/>
            <person name="Deshpande S."/>
            <person name="Cheng J.F."/>
            <person name="Tapia R."/>
            <person name="Han C."/>
            <person name="Goodwin L."/>
            <person name="Pitluck S."/>
            <person name="Liolios K."/>
            <person name="Pagani I."/>
            <person name="Mavromatis K."/>
            <person name="Mikhailova N."/>
            <person name="Huntemann M."/>
            <person name="Chen A."/>
            <person name="Palaniappan K."/>
            <person name="Land M."/>
            <person name="Hauser L."/>
            <person name="Detter J.C."/>
            <person name="Brambilla E.M."/>
            <person name="Rohde M."/>
            <person name="Goker M."/>
            <person name="Woyke T."/>
            <person name="Bristow J."/>
            <person name="Eisen J.A."/>
            <person name="Markowitz V."/>
            <person name="Hugenholtz P."/>
            <person name="Kyrpides N.C."/>
            <person name="Klenk H.P."/>
            <person name="Ivanova N."/>
        </authorList>
    </citation>
    <scope>NUCLEOTIDE SEQUENCE [LARGE SCALE GENOMIC DNA]</scope>
    <source>
        <strain evidence="3">DSM 17128</strain>
    </source>
</reference>
<dbReference type="HOGENOM" id="CLU_163167_0_0_10"/>
<keyword evidence="1" id="KW-0812">Transmembrane</keyword>
<dbReference type="EMBL" id="GL945017">
    <property type="protein sequence ID" value="EGN57787.1"/>
    <property type="molecule type" value="Genomic_DNA"/>
</dbReference>
<evidence type="ECO:0000313" key="3">
    <source>
        <dbReference type="Proteomes" id="UP000002772"/>
    </source>
</evidence>
<proteinExistence type="predicted"/>
<evidence type="ECO:0000256" key="1">
    <source>
        <dbReference type="SAM" id="Phobius"/>
    </source>
</evidence>
<gene>
    <name evidence="2" type="ORF">Premu_2413</name>
</gene>
<keyword evidence="1" id="KW-0472">Membrane</keyword>
<keyword evidence="1" id="KW-1133">Transmembrane helix</keyword>
<protein>
    <recommendedName>
        <fullName evidence="4">VanZ-like domain-containing protein</fullName>
    </recommendedName>
</protein>
<feature type="transmembrane region" description="Helical" evidence="1">
    <location>
        <begin position="72"/>
        <end position="90"/>
    </location>
</feature>